<protein>
    <submittedName>
        <fullName evidence="2">Uncharacterized protein</fullName>
    </submittedName>
</protein>
<evidence type="ECO:0000313" key="3">
    <source>
        <dbReference type="Proteomes" id="UP000694557"/>
    </source>
</evidence>
<accession>A0A8C7KK26</accession>
<evidence type="ECO:0000313" key="2">
    <source>
        <dbReference type="Ensembl" id="ENSOKIP00005098708.1"/>
    </source>
</evidence>
<feature type="compositionally biased region" description="Basic and acidic residues" evidence="1">
    <location>
        <begin position="15"/>
        <end position="27"/>
    </location>
</feature>
<reference evidence="2" key="2">
    <citation type="submission" date="2025-09" db="UniProtKB">
        <authorList>
            <consortium name="Ensembl"/>
        </authorList>
    </citation>
    <scope>IDENTIFICATION</scope>
</reference>
<name>A0A8C7KK26_ONCKI</name>
<dbReference type="Ensembl" id="ENSOKIT00005105784.1">
    <property type="protein sequence ID" value="ENSOKIP00005098708.1"/>
    <property type="gene ID" value="ENSOKIG00005043454.1"/>
</dbReference>
<dbReference type="AlphaFoldDB" id="A0A8C7KK26"/>
<reference evidence="2" key="1">
    <citation type="submission" date="2025-08" db="UniProtKB">
        <authorList>
            <consortium name="Ensembl"/>
        </authorList>
    </citation>
    <scope>IDENTIFICATION</scope>
</reference>
<feature type="compositionally biased region" description="Polar residues" evidence="1">
    <location>
        <begin position="1"/>
        <end position="14"/>
    </location>
</feature>
<dbReference type="Proteomes" id="UP000694557">
    <property type="component" value="Unassembled WGS sequence"/>
</dbReference>
<feature type="region of interest" description="Disordered" evidence="1">
    <location>
        <begin position="1"/>
        <end position="39"/>
    </location>
</feature>
<sequence length="57" mass="6517">LIIKTLDTTPTPNQNEKKLVEEAENGKDAPANGKKARRRMRKRMLRVSGLVSQQHYV</sequence>
<keyword evidence="3" id="KW-1185">Reference proteome</keyword>
<organism evidence="2 3">
    <name type="scientific">Oncorhynchus kisutch</name>
    <name type="common">Coho salmon</name>
    <name type="synonym">Salmo kisutch</name>
    <dbReference type="NCBI Taxonomy" id="8019"/>
    <lineage>
        <taxon>Eukaryota</taxon>
        <taxon>Metazoa</taxon>
        <taxon>Chordata</taxon>
        <taxon>Craniata</taxon>
        <taxon>Vertebrata</taxon>
        <taxon>Euteleostomi</taxon>
        <taxon>Actinopterygii</taxon>
        <taxon>Neopterygii</taxon>
        <taxon>Teleostei</taxon>
        <taxon>Protacanthopterygii</taxon>
        <taxon>Salmoniformes</taxon>
        <taxon>Salmonidae</taxon>
        <taxon>Salmoninae</taxon>
        <taxon>Oncorhynchus</taxon>
    </lineage>
</organism>
<evidence type="ECO:0000256" key="1">
    <source>
        <dbReference type="SAM" id="MobiDB-lite"/>
    </source>
</evidence>
<proteinExistence type="predicted"/>